<dbReference type="EMBL" id="CAEZWM010000112">
    <property type="protein sequence ID" value="CAB4660542.1"/>
    <property type="molecule type" value="Genomic_DNA"/>
</dbReference>
<proteinExistence type="predicted"/>
<protein>
    <submittedName>
        <fullName evidence="1">Unannotated protein</fullName>
    </submittedName>
</protein>
<name>A0A6J6LFQ6_9ZZZZ</name>
<evidence type="ECO:0000313" key="1">
    <source>
        <dbReference type="EMBL" id="CAB4660542.1"/>
    </source>
</evidence>
<reference evidence="1" key="1">
    <citation type="submission" date="2020-05" db="EMBL/GenBank/DDBJ databases">
        <authorList>
            <person name="Chiriac C."/>
            <person name="Salcher M."/>
            <person name="Ghai R."/>
            <person name="Kavagutti S V."/>
        </authorList>
    </citation>
    <scope>NUCLEOTIDE SEQUENCE</scope>
</reference>
<organism evidence="1">
    <name type="scientific">freshwater metagenome</name>
    <dbReference type="NCBI Taxonomy" id="449393"/>
    <lineage>
        <taxon>unclassified sequences</taxon>
        <taxon>metagenomes</taxon>
        <taxon>ecological metagenomes</taxon>
    </lineage>
</organism>
<gene>
    <name evidence="1" type="ORF">UFOPK2242_00938</name>
</gene>
<accession>A0A6J6LFQ6</accession>
<sequence>MANLLLIPEEFTLVLFEASRMRELVDEVILAIDAPSDLEITLEIDEELAQPMTASYVDVDDGRIALWYSGGNFEDTKKARVLDEERARRELGVGILRGMDRLSPEFAGAPRDNELSDAQRLLWEVSADARCVRAGIPTREDRLRYVYRLACGFSDTADAAYEKAWSGGFTTWQSIADAVANMVPTAETTSRGIRRDDLRKIRE</sequence>
<dbReference type="AlphaFoldDB" id="A0A6J6LFQ6"/>